<reference evidence="1" key="1">
    <citation type="submission" date="2020-05" db="EMBL/GenBank/DDBJ databases">
        <authorList>
            <person name="Chiriac C."/>
            <person name="Salcher M."/>
            <person name="Ghai R."/>
            <person name="Kavagutti S V."/>
        </authorList>
    </citation>
    <scope>NUCLEOTIDE SEQUENCE</scope>
</reference>
<protein>
    <submittedName>
        <fullName evidence="1">Unannotated protein</fullName>
    </submittedName>
</protein>
<accession>A0A6J7K4X5</accession>
<name>A0A6J7K4X5_9ZZZZ</name>
<dbReference type="Gene3D" id="1.25.10.10">
    <property type="entry name" value="Leucine-rich Repeat Variant"/>
    <property type="match status" value="1"/>
</dbReference>
<sequence>MHGSRYLPSSFALGGEAGVAGLLGDRGEFGLEPGEVPVAGVGVPGRFVTCHSQVIVDLHPLTREASLMKLRKARSKYLRDSLAQRPDLPALAVLVKVKDISVRIAAQEQTPATLLGELSLDPDSDVRAAVHANLPAPDEARAQSALLGLTKD</sequence>
<dbReference type="InterPro" id="IPR011989">
    <property type="entry name" value="ARM-like"/>
</dbReference>
<gene>
    <name evidence="1" type="ORF">UFOPK3772_01552</name>
</gene>
<proteinExistence type="predicted"/>
<dbReference type="AlphaFoldDB" id="A0A6J7K4X5"/>
<dbReference type="SUPFAM" id="SSF48371">
    <property type="entry name" value="ARM repeat"/>
    <property type="match status" value="1"/>
</dbReference>
<organism evidence="1">
    <name type="scientific">freshwater metagenome</name>
    <dbReference type="NCBI Taxonomy" id="449393"/>
    <lineage>
        <taxon>unclassified sequences</taxon>
        <taxon>metagenomes</taxon>
        <taxon>ecological metagenomes</taxon>
    </lineage>
</organism>
<evidence type="ECO:0000313" key="1">
    <source>
        <dbReference type="EMBL" id="CAB4951160.1"/>
    </source>
</evidence>
<dbReference type="EMBL" id="CAFBNE010000045">
    <property type="protein sequence ID" value="CAB4951160.1"/>
    <property type="molecule type" value="Genomic_DNA"/>
</dbReference>
<dbReference type="InterPro" id="IPR016024">
    <property type="entry name" value="ARM-type_fold"/>
</dbReference>